<gene>
    <name evidence="9" type="ORF">IGS67_00140</name>
</gene>
<evidence type="ECO:0000313" key="9">
    <source>
        <dbReference type="EMBL" id="MBD9697910.1"/>
    </source>
</evidence>
<protein>
    <submittedName>
        <fullName evidence="9">Na+/H+ antiporter subunit E</fullName>
    </submittedName>
</protein>
<dbReference type="Pfam" id="PF01899">
    <property type="entry name" value="MNHE"/>
    <property type="match status" value="1"/>
</dbReference>
<evidence type="ECO:0000256" key="2">
    <source>
        <dbReference type="ARBA" id="ARBA00006228"/>
    </source>
</evidence>
<comment type="similarity">
    <text evidence="2">Belongs to the CPA3 antiporters (TC 2.A.63) subunit E family.</text>
</comment>
<feature type="transmembrane region" description="Helical" evidence="8">
    <location>
        <begin position="9"/>
        <end position="27"/>
    </location>
</feature>
<feature type="transmembrane region" description="Helical" evidence="8">
    <location>
        <begin position="33"/>
        <end position="54"/>
    </location>
</feature>
<keyword evidence="3" id="KW-1003">Cell membrane</keyword>
<comment type="subcellular location">
    <subcellularLocation>
        <location evidence="1">Cell membrane</location>
        <topology evidence="1">Multi-pass membrane protein</topology>
    </subcellularLocation>
</comment>
<feature type="compositionally biased region" description="Low complexity" evidence="7">
    <location>
        <begin position="192"/>
        <end position="204"/>
    </location>
</feature>
<evidence type="ECO:0000256" key="6">
    <source>
        <dbReference type="ARBA" id="ARBA00023136"/>
    </source>
</evidence>
<dbReference type="NCBIfam" id="NF006521">
    <property type="entry name" value="PRK08965.1-5"/>
    <property type="match status" value="1"/>
</dbReference>
<keyword evidence="5 8" id="KW-1133">Transmembrane helix</keyword>
<feature type="transmembrane region" description="Helical" evidence="8">
    <location>
        <begin position="66"/>
        <end position="86"/>
    </location>
</feature>
<dbReference type="PANTHER" id="PTHR34584">
    <property type="entry name" value="NA(+)/H(+) ANTIPORTER SUBUNIT E1"/>
    <property type="match status" value="1"/>
</dbReference>
<sequence>MNPHARRRALVTQWPTILWLTAVWTFLWGEITWANVLGGLAIGIVVTLVFPLPAMGLPMRIRPWHLLRLAGFFLGSLVVASFQVAWQALSPRTQVRGAVVGVRLRNPADLYLTVTAELSTLVPGTLVVEAQRITGMIYLHVLDLAASGGEEKVRQDVLDLEEHVLHALASDEELERAGLVVPRRWSVRRPAKAAAPAPAHSSEPAPAPPGEDA</sequence>
<keyword evidence="6 8" id="KW-0472">Membrane</keyword>
<evidence type="ECO:0000256" key="1">
    <source>
        <dbReference type="ARBA" id="ARBA00004651"/>
    </source>
</evidence>
<evidence type="ECO:0000256" key="3">
    <source>
        <dbReference type="ARBA" id="ARBA00022475"/>
    </source>
</evidence>
<comment type="caution">
    <text evidence="9">The sequence shown here is derived from an EMBL/GenBank/DDBJ whole genome shotgun (WGS) entry which is preliminary data.</text>
</comment>
<evidence type="ECO:0000256" key="7">
    <source>
        <dbReference type="SAM" id="MobiDB-lite"/>
    </source>
</evidence>
<dbReference type="RefSeq" id="WP_192276526.1">
    <property type="nucleotide sequence ID" value="NZ_JACZDF010000001.1"/>
</dbReference>
<evidence type="ECO:0000256" key="5">
    <source>
        <dbReference type="ARBA" id="ARBA00022989"/>
    </source>
</evidence>
<evidence type="ECO:0000313" key="10">
    <source>
        <dbReference type="Proteomes" id="UP000642107"/>
    </source>
</evidence>
<reference evidence="9 10" key="1">
    <citation type="submission" date="2020-09" db="EMBL/GenBank/DDBJ databases">
        <title>Flavimobilis rhizosphaerae sp. nov., isolated from rhizosphere soil of Spartina alterniflora.</title>
        <authorList>
            <person name="Hanqin C."/>
        </authorList>
    </citation>
    <scope>NUCLEOTIDE SEQUENCE [LARGE SCALE GENOMIC DNA]</scope>
    <source>
        <strain evidence="9 10">GY 10621</strain>
    </source>
</reference>
<feature type="region of interest" description="Disordered" evidence="7">
    <location>
        <begin position="188"/>
        <end position="213"/>
    </location>
</feature>
<name>A0ABR9DL94_9MICO</name>
<dbReference type="PANTHER" id="PTHR34584:SF1">
    <property type="entry name" value="NA(+)_H(+) ANTIPORTER SUBUNIT E1"/>
    <property type="match status" value="1"/>
</dbReference>
<dbReference type="Proteomes" id="UP000642107">
    <property type="component" value="Unassembled WGS sequence"/>
</dbReference>
<organism evidence="9 10">
    <name type="scientific">Flavimobilis rhizosphaerae</name>
    <dbReference type="NCBI Taxonomy" id="2775421"/>
    <lineage>
        <taxon>Bacteria</taxon>
        <taxon>Bacillati</taxon>
        <taxon>Actinomycetota</taxon>
        <taxon>Actinomycetes</taxon>
        <taxon>Micrococcales</taxon>
        <taxon>Jonesiaceae</taxon>
        <taxon>Flavimobilis</taxon>
    </lineage>
</organism>
<evidence type="ECO:0000256" key="4">
    <source>
        <dbReference type="ARBA" id="ARBA00022692"/>
    </source>
</evidence>
<proteinExistence type="inferred from homology"/>
<evidence type="ECO:0000256" key="8">
    <source>
        <dbReference type="SAM" id="Phobius"/>
    </source>
</evidence>
<accession>A0ABR9DL94</accession>
<dbReference type="EMBL" id="JACZDF010000001">
    <property type="protein sequence ID" value="MBD9697910.1"/>
    <property type="molecule type" value="Genomic_DNA"/>
</dbReference>
<keyword evidence="10" id="KW-1185">Reference proteome</keyword>
<keyword evidence="4 8" id="KW-0812">Transmembrane</keyword>
<dbReference type="InterPro" id="IPR002758">
    <property type="entry name" value="Cation_antiport_E"/>
</dbReference>